<gene>
    <name evidence="1" type="primary">ORF3433</name>
</gene>
<organism evidence="1">
    <name type="scientific">Arion vulgaris</name>
    <dbReference type="NCBI Taxonomy" id="1028688"/>
    <lineage>
        <taxon>Eukaryota</taxon>
        <taxon>Metazoa</taxon>
        <taxon>Spiralia</taxon>
        <taxon>Lophotrochozoa</taxon>
        <taxon>Mollusca</taxon>
        <taxon>Gastropoda</taxon>
        <taxon>Heterobranchia</taxon>
        <taxon>Euthyneura</taxon>
        <taxon>Panpulmonata</taxon>
        <taxon>Eupulmonata</taxon>
        <taxon>Stylommatophora</taxon>
        <taxon>Helicina</taxon>
        <taxon>Arionoidea</taxon>
        <taxon>Arionidae</taxon>
        <taxon>Arion</taxon>
    </lineage>
</organism>
<feature type="non-terminal residue" evidence="1">
    <location>
        <position position="1"/>
    </location>
</feature>
<dbReference type="AlphaFoldDB" id="A0A0B6XY50"/>
<accession>A0A0B6XY50</accession>
<protein>
    <submittedName>
        <fullName evidence="1">Uncharacterized protein</fullName>
    </submittedName>
</protein>
<sequence>LTVALRRFGTVSLQDDEGLTNDIAIRKSLALEKQKERSPSWENLVAFIKKNATVSHSEVAATVKQLLAFAKSIVGSEESEDTVECG</sequence>
<dbReference type="EMBL" id="HACG01001365">
    <property type="protein sequence ID" value="CEK48230.1"/>
    <property type="molecule type" value="Transcribed_RNA"/>
</dbReference>
<name>A0A0B6XY50_9EUPU</name>
<reference evidence="1" key="1">
    <citation type="submission" date="2014-12" db="EMBL/GenBank/DDBJ databases">
        <title>Insight into the proteome of Arion vulgaris.</title>
        <authorList>
            <person name="Aradska J."/>
            <person name="Bulat T."/>
            <person name="Smidak R."/>
            <person name="Sarate P."/>
            <person name="Gangsoo J."/>
            <person name="Sialana F."/>
            <person name="Bilban M."/>
            <person name="Lubec G."/>
        </authorList>
    </citation>
    <scope>NUCLEOTIDE SEQUENCE</scope>
    <source>
        <tissue evidence="1">Skin</tissue>
    </source>
</reference>
<proteinExistence type="predicted"/>
<feature type="non-terminal residue" evidence="1">
    <location>
        <position position="86"/>
    </location>
</feature>
<evidence type="ECO:0000313" key="1">
    <source>
        <dbReference type="EMBL" id="CEK48230.1"/>
    </source>
</evidence>